<feature type="compositionally biased region" description="Basic and acidic residues" evidence="1">
    <location>
        <begin position="513"/>
        <end position="525"/>
    </location>
</feature>
<gene>
    <name evidence="3" type="ORF">BLA24_27235</name>
</gene>
<feature type="transmembrane region" description="Helical" evidence="2">
    <location>
        <begin position="28"/>
        <end position="52"/>
    </location>
</feature>
<comment type="caution">
    <text evidence="3">The sequence shown here is derived from an EMBL/GenBank/DDBJ whole genome shotgun (WGS) entry which is preliminary data.</text>
</comment>
<name>A0A2G1XBY8_STRCJ</name>
<feature type="compositionally biased region" description="Pro residues" evidence="1">
    <location>
        <begin position="463"/>
        <end position="474"/>
    </location>
</feature>
<feature type="transmembrane region" description="Helical" evidence="2">
    <location>
        <begin position="166"/>
        <end position="185"/>
    </location>
</feature>
<keyword evidence="4" id="KW-1185">Reference proteome</keyword>
<evidence type="ECO:0000256" key="1">
    <source>
        <dbReference type="SAM" id="MobiDB-lite"/>
    </source>
</evidence>
<dbReference type="Proteomes" id="UP000222531">
    <property type="component" value="Unassembled WGS sequence"/>
</dbReference>
<dbReference type="AlphaFoldDB" id="A0A2G1XBY8"/>
<organism evidence="3 4">
    <name type="scientific">Streptomyces cinnamoneus</name>
    <name type="common">Streptoverticillium cinnamoneum</name>
    <dbReference type="NCBI Taxonomy" id="53446"/>
    <lineage>
        <taxon>Bacteria</taxon>
        <taxon>Bacillati</taxon>
        <taxon>Actinomycetota</taxon>
        <taxon>Actinomycetes</taxon>
        <taxon>Kitasatosporales</taxon>
        <taxon>Streptomycetaceae</taxon>
        <taxon>Streptomyces</taxon>
        <taxon>Streptomyces cinnamoneus group</taxon>
    </lineage>
</organism>
<feature type="transmembrane region" description="Helical" evidence="2">
    <location>
        <begin position="219"/>
        <end position="241"/>
    </location>
</feature>
<dbReference type="Pfam" id="PF19877">
    <property type="entry name" value="DUF6350"/>
    <property type="match status" value="1"/>
</dbReference>
<dbReference type="EMBL" id="NHZO01000156">
    <property type="protein sequence ID" value="PHQ48774.1"/>
    <property type="molecule type" value="Genomic_DNA"/>
</dbReference>
<keyword evidence="2" id="KW-0812">Transmembrane</keyword>
<evidence type="ECO:0000256" key="2">
    <source>
        <dbReference type="SAM" id="Phobius"/>
    </source>
</evidence>
<dbReference type="InterPro" id="IPR045931">
    <property type="entry name" value="DUF6350"/>
</dbReference>
<feature type="transmembrane region" description="Helical" evidence="2">
    <location>
        <begin position="358"/>
        <end position="380"/>
    </location>
</feature>
<evidence type="ECO:0000313" key="3">
    <source>
        <dbReference type="EMBL" id="PHQ48774.1"/>
    </source>
</evidence>
<protein>
    <recommendedName>
        <fullName evidence="5">Integral membrane protein</fullName>
    </recommendedName>
</protein>
<feature type="compositionally biased region" description="Basic and acidic residues" evidence="1">
    <location>
        <begin position="475"/>
        <end position="491"/>
    </location>
</feature>
<feature type="region of interest" description="Disordered" evidence="1">
    <location>
        <begin position="457"/>
        <end position="525"/>
    </location>
</feature>
<feature type="region of interest" description="Disordered" evidence="1">
    <location>
        <begin position="537"/>
        <end position="647"/>
    </location>
</feature>
<sequence>MSHYAEHGPASPPRHRPAVRGPSAASHVFFGGVLAAGLGLGAFAMGVLALWITSPYPDSGPADALRIAADLWLLAHGAALVRTDTLSGVPAPLGLTPLLFAVVPCTLLYRAARHALEPAESAPPDTPGPAPRTAITAMLGGYLLVAAAAALYSWSAPVRVAPLSALLHLPLVAAAFIAAGVWTAAGLPAPPAPLFVRRYVPWGVRAWFTRSHMATVVRAGVSATGVLLLGGTLLLAVSLGLHTGAARDAFAHLATGWHGRLAVSLLSAALLPNAVVWAAAYGVGPGFTAGAGGVVAPLAVAADRPLLPHFPLLAALPSPGEAGPLGLAGAVALTAGVGVAAARAAVPRRTTRVGRREVAMIALLAALLCGVLTTVLAYAASGALGNAVLADFGPPCWRTGAAAAAWTGALGVPGALVVRWRRGAVLRARAKAGTDADAGVLTGWRRVGYALGLAVDADEPGQEPQPQPASPAPPHDPEAQRHPREPRHPEEPGATGTQGNENEDAGEDAGEDEAGREAGGDDERPRSWWRGVAAWYGFGPSEPPPPEVAYEPEMLPLLPTLGAGQPPEAAPPAPARHPWWKPRRKDPEAQEPGPRDPGAPDPAAVSAPAWHDTGSRQVRWAALKDSGARLAPELDAPGAKPSAPEGD</sequence>
<feature type="transmembrane region" description="Helical" evidence="2">
    <location>
        <begin position="400"/>
        <end position="420"/>
    </location>
</feature>
<dbReference type="OrthoDB" id="3742900at2"/>
<keyword evidence="2" id="KW-0472">Membrane</keyword>
<accession>A0A2G1XBY8</accession>
<reference evidence="3 4" key="1">
    <citation type="journal article" date="2017" name="Biochemistry">
        <title>Identification of the Biosynthetic Pathway for the Antibiotic Bicyclomycin.</title>
        <authorList>
            <person name="Patteson J."/>
            <person name="Cai W."/>
            <person name="Johnson R.A."/>
            <person name="Santa Maria K."/>
            <person name="Li B."/>
        </authorList>
    </citation>
    <scope>NUCLEOTIDE SEQUENCE [LARGE SCALE GENOMIC DNA]</scope>
    <source>
        <strain evidence="3 4">ATCC 21532</strain>
    </source>
</reference>
<dbReference type="RefSeq" id="WP_099201723.1">
    <property type="nucleotide sequence ID" value="NZ_JBIRXA010000006.1"/>
</dbReference>
<proteinExistence type="predicted"/>
<feature type="transmembrane region" description="Helical" evidence="2">
    <location>
        <begin position="325"/>
        <end position="346"/>
    </location>
</feature>
<feature type="transmembrane region" description="Helical" evidence="2">
    <location>
        <begin position="132"/>
        <end position="154"/>
    </location>
</feature>
<keyword evidence="2" id="KW-1133">Transmembrane helix</keyword>
<feature type="transmembrane region" description="Helical" evidence="2">
    <location>
        <begin position="261"/>
        <end position="280"/>
    </location>
</feature>
<evidence type="ECO:0008006" key="5">
    <source>
        <dbReference type="Google" id="ProtNLM"/>
    </source>
</evidence>
<evidence type="ECO:0000313" key="4">
    <source>
        <dbReference type="Proteomes" id="UP000222531"/>
    </source>
</evidence>
<feature type="compositionally biased region" description="Acidic residues" evidence="1">
    <location>
        <begin position="501"/>
        <end position="512"/>
    </location>
</feature>